<evidence type="ECO:0000313" key="1">
    <source>
        <dbReference type="EMBL" id="KEO58666.1"/>
    </source>
</evidence>
<evidence type="ECO:0000313" key="2">
    <source>
        <dbReference type="Proteomes" id="UP000027463"/>
    </source>
</evidence>
<organism evidence="1 2">
    <name type="scientific">Thalassospira permensis NBRC 106175</name>
    <dbReference type="NCBI Taxonomy" id="1353532"/>
    <lineage>
        <taxon>Bacteria</taxon>
        <taxon>Pseudomonadati</taxon>
        <taxon>Pseudomonadota</taxon>
        <taxon>Alphaproteobacteria</taxon>
        <taxon>Rhodospirillales</taxon>
        <taxon>Thalassospiraceae</taxon>
        <taxon>Thalassospira</taxon>
    </lineage>
</organism>
<protein>
    <submittedName>
        <fullName evidence="1">Uncharacterized protein</fullName>
    </submittedName>
</protein>
<sequence length="285" mass="32002">MAGNRIRHLDALLGVDAWHKKKNRSSKIMTIHARVHFHKGRLGGGDNDNVEFAVRLKAAEILARPVGDVKINPEKTLDLSRVKTVNHTESIKEQKSSKVGGGLALIAKTSGILADASLVAEANTTKQHERQLTNNRDLFEIKITTTYGNDGNPIWLLSPAHELQAGNSQEAFLEGSGWDPKEQPLMTIRDERGKDSKALEPEVQLTIRCKREDIHISDIRYKAENLEWKDTKKSDPKKLFLAEQFLRNKLMETGLSFDKSGANHSTFTLCDLSTAPMIEEEWEDE</sequence>
<dbReference type="EMBL" id="AUNC01000005">
    <property type="protein sequence ID" value="KEO58666.1"/>
    <property type="molecule type" value="Genomic_DNA"/>
</dbReference>
<dbReference type="Proteomes" id="UP000027463">
    <property type="component" value="Unassembled WGS sequence"/>
</dbReference>
<name>A0ABR4TS70_9PROT</name>
<comment type="caution">
    <text evidence="1">The sequence shown here is derived from an EMBL/GenBank/DDBJ whole genome shotgun (WGS) entry which is preliminary data.</text>
</comment>
<proteinExistence type="predicted"/>
<accession>A0ABR4TS70</accession>
<keyword evidence="2" id="KW-1185">Reference proteome</keyword>
<gene>
    <name evidence="1" type="ORF">SMB34_13030</name>
</gene>
<reference evidence="1 2" key="1">
    <citation type="submission" date="2013-07" db="EMBL/GenBank/DDBJ databases">
        <title>Thalassospira permensis NBRC 106175 Genome Sequencing.</title>
        <authorList>
            <person name="Lai Q."/>
            <person name="Shao Z."/>
        </authorList>
    </citation>
    <scope>NUCLEOTIDE SEQUENCE [LARGE SCALE GENOMIC DNA]</scope>
    <source>
        <strain evidence="1 2">NBRC 106175</strain>
    </source>
</reference>
<dbReference type="RefSeq" id="WP_037987861.1">
    <property type="nucleotide sequence ID" value="NZ_AUNC01000005.1"/>
</dbReference>